<dbReference type="PROSITE" id="PS51724">
    <property type="entry name" value="SPOR"/>
    <property type="match status" value="1"/>
</dbReference>
<dbReference type="RefSeq" id="WP_101072871.1">
    <property type="nucleotide sequence ID" value="NZ_PISP01000001.1"/>
</dbReference>
<dbReference type="InterPro" id="IPR012997">
    <property type="entry name" value="RplA"/>
</dbReference>
<dbReference type="InterPro" id="IPR036680">
    <property type="entry name" value="SPOR-like_sf"/>
</dbReference>
<name>A0A2N0VMB8_9BACT</name>
<keyword evidence="9" id="KW-1185">Reference proteome</keyword>
<comment type="subcellular location">
    <subcellularLocation>
        <location evidence="4">Cell membrane</location>
        <topology evidence="4">Lipid-anchor</topology>
    </subcellularLocation>
</comment>
<dbReference type="GO" id="GO:0000270">
    <property type="term" value="P:peptidoglycan metabolic process"/>
    <property type="evidence" value="ECO:0007669"/>
    <property type="project" value="UniProtKB-UniRule"/>
</dbReference>
<dbReference type="OrthoDB" id="9779128at2"/>
<dbReference type="HAMAP" id="MF_02071">
    <property type="entry name" value="RlpA"/>
    <property type="match status" value="1"/>
</dbReference>
<keyword evidence="4" id="KW-0472">Membrane</keyword>
<dbReference type="Gene3D" id="3.30.70.1070">
    <property type="entry name" value="Sporulation related repeat"/>
    <property type="match status" value="1"/>
</dbReference>
<protein>
    <recommendedName>
        <fullName evidence="4">Probable endolytic peptidoglycan transglycosylase RlpA</fullName>
        <ecNumber evidence="4">4.2.2.-</ecNumber>
    </recommendedName>
</protein>
<dbReference type="GO" id="GO:0005886">
    <property type="term" value="C:plasma membrane"/>
    <property type="evidence" value="ECO:0007669"/>
    <property type="project" value="UniProtKB-SubCell"/>
</dbReference>
<evidence type="ECO:0000259" key="7">
    <source>
        <dbReference type="PROSITE" id="PS51724"/>
    </source>
</evidence>
<dbReference type="PANTHER" id="PTHR34183:SF1">
    <property type="entry name" value="ENDOLYTIC PEPTIDOGLYCAN TRANSGLYCOSYLASE RLPA"/>
    <property type="match status" value="1"/>
</dbReference>
<evidence type="ECO:0000313" key="9">
    <source>
        <dbReference type="Proteomes" id="UP000233398"/>
    </source>
</evidence>
<dbReference type="EMBL" id="PISP01000001">
    <property type="protein sequence ID" value="PKD45299.1"/>
    <property type="molecule type" value="Genomic_DNA"/>
</dbReference>
<evidence type="ECO:0000256" key="2">
    <source>
        <dbReference type="ARBA" id="ARBA00023239"/>
    </source>
</evidence>
<keyword evidence="4 8" id="KW-0449">Lipoprotein</keyword>
<comment type="caution">
    <text evidence="8">The sequence shown here is derived from an EMBL/GenBank/DDBJ whole genome shotgun (WGS) entry which is preliminary data.</text>
</comment>
<keyword evidence="1 6" id="KW-0732">Signal</keyword>
<evidence type="ECO:0000256" key="5">
    <source>
        <dbReference type="RuleBase" id="RU003495"/>
    </source>
</evidence>
<dbReference type="Pfam" id="PF05036">
    <property type="entry name" value="SPOR"/>
    <property type="match status" value="1"/>
</dbReference>
<dbReference type="EC" id="4.2.2.-" evidence="4"/>
<comment type="function">
    <text evidence="4">Lytic transglycosylase with a strong preference for naked glycan strands that lack stem peptides.</text>
</comment>
<evidence type="ECO:0000256" key="6">
    <source>
        <dbReference type="SAM" id="SignalP"/>
    </source>
</evidence>
<proteinExistence type="inferred from homology"/>
<comment type="similarity">
    <text evidence="4 5">Belongs to the RlpA family.</text>
</comment>
<feature type="signal peptide" evidence="6">
    <location>
        <begin position="1"/>
        <end position="22"/>
    </location>
</feature>
<accession>A0A2N0VMB8</accession>
<dbReference type="GO" id="GO:0042834">
    <property type="term" value="F:peptidoglycan binding"/>
    <property type="evidence" value="ECO:0007669"/>
    <property type="project" value="InterPro"/>
</dbReference>
<keyword evidence="2 4" id="KW-0456">Lyase</keyword>
<evidence type="ECO:0000256" key="1">
    <source>
        <dbReference type="ARBA" id="ARBA00022729"/>
    </source>
</evidence>
<dbReference type="NCBIfam" id="TIGR00413">
    <property type="entry name" value="rlpA"/>
    <property type="match status" value="1"/>
</dbReference>
<dbReference type="InterPro" id="IPR009009">
    <property type="entry name" value="RlpA-like_DPBB"/>
</dbReference>
<feature type="chain" id="PRO_5015013174" description="Probable endolytic peptidoglycan transglycosylase RlpA" evidence="6">
    <location>
        <begin position="23"/>
        <end position="225"/>
    </location>
</feature>
<reference evidence="8 9" key="1">
    <citation type="submission" date="2017-11" db="EMBL/GenBank/DDBJ databases">
        <title>Rhodohalobacter 15182 sp. nov., isolated from a salt lake.</title>
        <authorList>
            <person name="Han S."/>
        </authorList>
    </citation>
    <scope>NUCLEOTIDE SEQUENCE [LARGE SCALE GENOMIC DNA]</scope>
    <source>
        <strain evidence="8 9">15182</strain>
    </source>
</reference>
<keyword evidence="4" id="KW-1003">Cell membrane</keyword>
<dbReference type="PANTHER" id="PTHR34183">
    <property type="entry name" value="ENDOLYTIC PEPTIDOGLYCAN TRANSGLYCOSYLASE RLPA"/>
    <property type="match status" value="1"/>
</dbReference>
<evidence type="ECO:0000313" key="8">
    <source>
        <dbReference type="EMBL" id="PKD45299.1"/>
    </source>
</evidence>
<dbReference type="SUPFAM" id="SSF50685">
    <property type="entry name" value="Barwin-like endoglucanases"/>
    <property type="match status" value="1"/>
</dbReference>
<dbReference type="PROSITE" id="PS51257">
    <property type="entry name" value="PROKAR_LIPOPROTEIN"/>
    <property type="match status" value="1"/>
</dbReference>
<keyword evidence="4" id="KW-0564">Palmitate</keyword>
<dbReference type="SUPFAM" id="SSF110997">
    <property type="entry name" value="Sporulation related repeat"/>
    <property type="match status" value="1"/>
</dbReference>
<organism evidence="8 9">
    <name type="scientific">Rhodohalobacter barkolensis</name>
    <dbReference type="NCBI Taxonomy" id="2053187"/>
    <lineage>
        <taxon>Bacteria</taxon>
        <taxon>Pseudomonadati</taxon>
        <taxon>Balneolota</taxon>
        <taxon>Balneolia</taxon>
        <taxon>Balneolales</taxon>
        <taxon>Balneolaceae</taxon>
        <taxon>Rhodohalobacter</taxon>
    </lineage>
</organism>
<dbReference type="InterPro" id="IPR036908">
    <property type="entry name" value="RlpA-like_sf"/>
</dbReference>
<feature type="domain" description="SPOR" evidence="7">
    <location>
        <begin position="149"/>
        <end position="223"/>
    </location>
</feature>
<dbReference type="AlphaFoldDB" id="A0A2N0VMB8"/>
<dbReference type="InterPro" id="IPR007730">
    <property type="entry name" value="SPOR-like_dom"/>
</dbReference>
<evidence type="ECO:0000256" key="4">
    <source>
        <dbReference type="HAMAP-Rule" id="MF_02071"/>
    </source>
</evidence>
<dbReference type="GO" id="GO:0008932">
    <property type="term" value="F:lytic endotransglycosylase activity"/>
    <property type="evidence" value="ECO:0007669"/>
    <property type="project" value="UniProtKB-UniRule"/>
</dbReference>
<sequence length="225" mass="24854">MYRVFKQLLLLSFAVLFISSCGITRKGSAPDRADYSDFSPGSAIESGVASWYGPNFHGKLTANGETYNMDGLTAAHRSLPFNTVVQVENKGNGKTVIVRINDRGPYADNRIIDLSRKAAREIDMIDAGTANVEVFLVEEGDRPLSDQNLGSIETFTVQLASFNSRNEAENFLNQISGARVETVPVAGDTVYRIYYGTYDDPDDARSAMQRLRQQGFDGFVKQTQN</sequence>
<dbReference type="CDD" id="cd22268">
    <property type="entry name" value="DPBB_RlpA-like"/>
    <property type="match status" value="1"/>
</dbReference>
<dbReference type="Pfam" id="PF03330">
    <property type="entry name" value="DPBB_1"/>
    <property type="match status" value="1"/>
</dbReference>
<keyword evidence="3 4" id="KW-0961">Cell wall biogenesis/degradation</keyword>
<gene>
    <name evidence="4" type="primary">rlpA</name>
    <name evidence="8" type="ORF">CWD77_07615</name>
</gene>
<evidence type="ECO:0000256" key="3">
    <source>
        <dbReference type="ARBA" id="ARBA00023316"/>
    </source>
</evidence>
<dbReference type="GO" id="GO:0071555">
    <property type="term" value="P:cell wall organization"/>
    <property type="evidence" value="ECO:0007669"/>
    <property type="project" value="UniProtKB-KW"/>
</dbReference>
<dbReference type="Gene3D" id="2.40.40.10">
    <property type="entry name" value="RlpA-like domain"/>
    <property type="match status" value="1"/>
</dbReference>
<dbReference type="InterPro" id="IPR034718">
    <property type="entry name" value="RlpA"/>
</dbReference>
<dbReference type="Proteomes" id="UP000233398">
    <property type="component" value="Unassembled WGS sequence"/>
</dbReference>